<comment type="caution">
    <text evidence="2">The sequence shown here is derived from an EMBL/GenBank/DDBJ whole genome shotgun (WGS) entry which is preliminary data.</text>
</comment>
<reference evidence="2 3" key="1">
    <citation type="submission" date="2023-05" db="EMBL/GenBank/DDBJ databases">
        <title>B98-5 Cell Line De Novo Hybrid Assembly: An Optical Mapping Approach.</title>
        <authorList>
            <person name="Kananen K."/>
            <person name="Auerbach J.A."/>
            <person name="Kautto E."/>
            <person name="Blachly J.S."/>
        </authorList>
    </citation>
    <scope>NUCLEOTIDE SEQUENCE [LARGE SCALE GENOMIC DNA]</scope>
    <source>
        <strain evidence="2">B95-8</strain>
        <tissue evidence="2">Cell line</tissue>
    </source>
</reference>
<evidence type="ECO:0000313" key="2">
    <source>
        <dbReference type="EMBL" id="KAK2090350.1"/>
    </source>
</evidence>
<feature type="region of interest" description="Disordered" evidence="1">
    <location>
        <begin position="65"/>
        <end position="146"/>
    </location>
</feature>
<name>A0ABQ9TZV4_SAGOE</name>
<keyword evidence="3" id="KW-1185">Reference proteome</keyword>
<protein>
    <submittedName>
        <fullName evidence="2">Uncharacterized protein</fullName>
    </submittedName>
</protein>
<organism evidence="2 3">
    <name type="scientific">Saguinus oedipus</name>
    <name type="common">Cotton-top tamarin</name>
    <name type="synonym">Oedipomidas oedipus</name>
    <dbReference type="NCBI Taxonomy" id="9490"/>
    <lineage>
        <taxon>Eukaryota</taxon>
        <taxon>Metazoa</taxon>
        <taxon>Chordata</taxon>
        <taxon>Craniata</taxon>
        <taxon>Vertebrata</taxon>
        <taxon>Euteleostomi</taxon>
        <taxon>Mammalia</taxon>
        <taxon>Eutheria</taxon>
        <taxon>Euarchontoglires</taxon>
        <taxon>Primates</taxon>
        <taxon>Haplorrhini</taxon>
        <taxon>Platyrrhini</taxon>
        <taxon>Cebidae</taxon>
        <taxon>Callitrichinae</taxon>
        <taxon>Saguinus</taxon>
    </lineage>
</organism>
<feature type="region of interest" description="Disordered" evidence="1">
    <location>
        <begin position="16"/>
        <end position="47"/>
    </location>
</feature>
<dbReference type="Proteomes" id="UP001266305">
    <property type="component" value="Unassembled WGS sequence"/>
</dbReference>
<dbReference type="EMBL" id="JASSZA010000017">
    <property type="protein sequence ID" value="KAK2090350.1"/>
    <property type="molecule type" value="Genomic_DNA"/>
</dbReference>
<feature type="compositionally biased region" description="Low complexity" evidence="1">
    <location>
        <begin position="93"/>
        <end position="109"/>
    </location>
</feature>
<evidence type="ECO:0000256" key="1">
    <source>
        <dbReference type="SAM" id="MobiDB-lite"/>
    </source>
</evidence>
<feature type="non-terminal residue" evidence="2">
    <location>
        <position position="1"/>
    </location>
</feature>
<evidence type="ECO:0000313" key="3">
    <source>
        <dbReference type="Proteomes" id="UP001266305"/>
    </source>
</evidence>
<gene>
    <name evidence="2" type="ORF">P7K49_031606</name>
</gene>
<accession>A0ABQ9TZV4</accession>
<proteinExistence type="predicted"/>
<sequence>RRGSALSCALALSQVGQQRARGHLQRNQPSVRPRHPGRKGGGTMELKKDINAVSIDMLLIVHSEKRRAAQGTHSDQQADPSALLQRRGGNVRPTHVPVSPGTSVSSPQGPARPRVPRHLGLLAKGARPPGGAHCSPERVPWQRTAP</sequence>